<dbReference type="AlphaFoldDB" id="I4Z9A2"/>
<accession>I4Z9A2</accession>
<dbReference type="EMBL" id="JH660660">
    <property type="protein sequence ID" value="EIM32794.1"/>
    <property type="molecule type" value="Genomic_DNA"/>
</dbReference>
<dbReference type="HOGENOM" id="CLU_2495256_0_0_10"/>
<feature type="transmembrane region" description="Helical" evidence="1">
    <location>
        <begin position="24"/>
        <end position="48"/>
    </location>
</feature>
<name>I4Z9A2_9BACT</name>
<keyword evidence="1" id="KW-0472">Membrane</keyword>
<organism evidence="2 3">
    <name type="scientific">Prevotella bivia DSM 20514</name>
    <dbReference type="NCBI Taxonomy" id="868129"/>
    <lineage>
        <taxon>Bacteria</taxon>
        <taxon>Pseudomonadati</taxon>
        <taxon>Bacteroidota</taxon>
        <taxon>Bacteroidia</taxon>
        <taxon>Bacteroidales</taxon>
        <taxon>Prevotellaceae</taxon>
        <taxon>Prevotella</taxon>
    </lineage>
</organism>
<sequence>MIISKIIKSIVLTRRSWLNTKGTATLFECVCFASFFLILTVLFGVLVYDARQYSLLNILFLGFLFLFIYIPNVIALVSLIRRRSNS</sequence>
<keyword evidence="1" id="KW-0812">Transmembrane</keyword>
<feature type="transmembrane region" description="Helical" evidence="1">
    <location>
        <begin position="54"/>
        <end position="80"/>
    </location>
</feature>
<dbReference type="Proteomes" id="UP000002786">
    <property type="component" value="Unassembled WGS sequence"/>
</dbReference>
<protein>
    <submittedName>
        <fullName evidence="2">Uncharacterized protein</fullName>
    </submittedName>
</protein>
<reference evidence="2 3" key="1">
    <citation type="submission" date="2012-02" db="EMBL/GenBank/DDBJ databases">
        <title>Improved High-Quality Draft genome of Prevotella bivia DSM 20514.</title>
        <authorList>
            <consortium name="US DOE Joint Genome Institute (JGI-PGF)"/>
            <person name="Lucas S."/>
            <person name="Copeland A."/>
            <person name="Lapidus A."/>
            <person name="Bruce D."/>
            <person name="Goodwin L."/>
            <person name="Pitluck S."/>
            <person name="Peters L."/>
            <person name="Mikhailova N."/>
            <person name="Munk A.C.C."/>
            <person name="Kyrpides N."/>
            <person name="Mavromatis K."/>
            <person name="Detter J.C."/>
            <person name="Han C."/>
            <person name="Land M."/>
            <person name="Hauser L."/>
            <person name="Markowitz V."/>
            <person name="Cheng J.-F."/>
            <person name="Hugenholtz P."/>
            <person name="Woyke T."/>
            <person name="Wu D."/>
            <person name="Gronow S."/>
            <person name="Wellnitz S."/>
            <person name="Brambilla E."/>
            <person name="Klenk H.-P."/>
            <person name="Eisen J.A."/>
        </authorList>
    </citation>
    <scope>NUCLEOTIDE SEQUENCE [LARGE SCALE GENOMIC DNA]</scope>
    <source>
        <strain evidence="2 3">DSM 20514</strain>
    </source>
</reference>
<keyword evidence="1" id="KW-1133">Transmembrane helix</keyword>
<keyword evidence="3" id="KW-1185">Reference proteome</keyword>
<proteinExistence type="predicted"/>
<evidence type="ECO:0000256" key="1">
    <source>
        <dbReference type="SAM" id="Phobius"/>
    </source>
</evidence>
<gene>
    <name evidence="2" type="ORF">PrebiDRAFT_1065</name>
</gene>
<evidence type="ECO:0000313" key="2">
    <source>
        <dbReference type="EMBL" id="EIM32794.1"/>
    </source>
</evidence>
<evidence type="ECO:0000313" key="3">
    <source>
        <dbReference type="Proteomes" id="UP000002786"/>
    </source>
</evidence>